<dbReference type="EMBL" id="CM001222">
    <property type="protein sequence ID" value="AES75078.1"/>
    <property type="molecule type" value="Genomic_DNA"/>
</dbReference>
<reference evidence="1 3" key="2">
    <citation type="journal article" date="2014" name="BMC Genomics">
        <title>An improved genome release (version Mt4.0) for the model legume Medicago truncatula.</title>
        <authorList>
            <person name="Tang H."/>
            <person name="Krishnakumar V."/>
            <person name="Bidwell S."/>
            <person name="Rosen B."/>
            <person name="Chan A."/>
            <person name="Zhou S."/>
            <person name="Gentzbittel L."/>
            <person name="Childs K.L."/>
            <person name="Yandell M."/>
            <person name="Gundlach H."/>
            <person name="Mayer K.F."/>
            <person name="Schwartz D.C."/>
            <person name="Town C.D."/>
        </authorList>
    </citation>
    <scope>GENOME REANNOTATION</scope>
    <source>
        <strain evidence="2 3">cv. Jemalong A17</strain>
    </source>
</reference>
<dbReference type="EnsemblPlants" id="AES75078">
    <property type="protein sequence ID" value="AES75078"/>
    <property type="gene ID" value="MTR_6g024000"/>
</dbReference>
<evidence type="ECO:0000313" key="1">
    <source>
        <dbReference type="EMBL" id="AES75078.1"/>
    </source>
</evidence>
<organism evidence="1 3">
    <name type="scientific">Medicago truncatula</name>
    <name type="common">Barrel medic</name>
    <name type="synonym">Medicago tribuloides</name>
    <dbReference type="NCBI Taxonomy" id="3880"/>
    <lineage>
        <taxon>Eukaryota</taxon>
        <taxon>Viridiplantae</taxon>
        <taxon>Streptophyta</taxon>
        <taxon>Embryophyta</taxon>
        <taxon>Tracheophyta</taxon>
        <taxon>Spermatophyta</taxon>
        <taxon>Magnoliopsida</taxon>
        <taxon>eudicotyledons</taxon>
        <taxon>Gunneridae</taxon>
        <taxon>Pentapetalae</taxon>
        <taxon>rosids</taxon>
        <taxon>fabids</taxon>
        <taxon>Fabales</taxon>
        <taxon>Fabaceae</taxon>
        <taxon>Papilionoideae</taxon>
        <taxon>50 kb inversion clade</taxon>
        <taxon>NPAAA clade</taxon>
        <taxon>Hologalegina</taxon>
        <taxon>IRL clade</taxon>
        <taxon>Trifolieae</taxon>
        <taxon>Medicago</taxon>
    </lineage>
</organism>
<keyword evidence="3" id="KW-1185">Reference proteome</keyword>
<accession>G7KNQ5</accession>
<reference evidence="2" key="3">
    <citation type="submission" date="2015-04" db="UniProtKB">
        <authorList>
            <consortium name="EnsemblPlants"/>
        </authorList>
    </citation>
    <scope>IDENTIFICATION</scope>
    <source>
        <strain evidence="2">cv. Jemalong A17</strain>
    </source>
</reference>
<reference evidence="1 3" key="1">
    <citation type="journal article" date="2011" name="Nature">
        <title>The Medicago genome provides insight into the evolution of rhizobial symbioses.</title>
        <authorList>
            <person name="Young N.D."/>
            <person name="Debelle F."/>
            <person name="Oldroyd G.E."/>
            <person name="Geurts R."/>
            <person name="Cannon S.B."/>
            <person name="Udvardi M.K."/>
            <person name="Benedito V.A."/>
            <person name="Mayer K.F."/>
            <person name="Gouzy J."/>
            <person name="Schoof H."/>
            <person name="Van de Peer Y."/>
            <person name="Proost S."/>
            <person name="Cook D.R."/>
            <person name="Meyers B.C."/>
            <person name="Spannagl M."/>
            <person name="Cheung F."/>
            <person name="De Mita S."/>
            <person name="Krishnakumar V."/>
            <person name="Gundlach H."/>
            <person name="Zhou S."/>
            <person name="Mudge J."/>
            <person name="Bharti A.K."/>
            <person name="Murray J.D."/>
            <person name="Naoumkina M.A."/>
            <person name="Rosen B."/>
            <person name="Silverstein K.A."/>
            <person name="Tang H."/>
            <person name="Rombauts S."/>
            <person name="Zhao P.X."/>
            <person name="Zhou P."/>
            <person name="Barbe V."/>
            <person name="Bardou P."/>
            <person name="Bechner M."/>
            <person name="Bellec A."/>
            <person name="Berger A."/>
            <person name="Berges H."/>
            <person name="Bidwell S."/>
            <person name="Bisseling T."/>
            <person name="Choisne N."/>
            <person name="Couloux A."/>
            <person name="Denny R."/>
            <person name="Deshpande S."/>
            <person name="Dai X."/>
            <person name="Doyle J.J."/>
            <person name="Dudez A.M."/>
            <person name="Farmer A.D."/>
            <person name="Fouteau S."/>
            <person name="Franken C."/>
            <person name="Gibelin C."/>
            <person name="Gish J."/>
            <person name="Goldstein S."/>
            <person name="Gonzalez A.J."/>
            <person name="Green P.J."/>
            <person name="Hallab A."/>
            <person name="Hartog M."/>
            <person name="Hua A."/>
            <person name="Humphray S.J."/>
            <person name="Jeong D.H."/>
            <person name="Jing Y."/>
            <person name="Jocker A."/>
            <person name="Kenton S.M."/>
            <person name="Kim D.J."/>
            <person name="Klee K."/>
            <person name="Lai H."/>
            <person name="Lang C."/>
            <person name="Lin S."/>
            <person name="Macmil S.L."/>
            <person name="Magdelenat G."/>
            <person name="Matthews L."/>
            <person name="McCorrison J."/>
            <person name="Monaghan E.L."/>
            <person name="Mun J.H."/>
            <person name="Najar F.Z."/>
            <person name="Nicholson C."/>
            <person name="Noirot C."/>
            <person name="O'Bleness M."/>
            <person name="Paule C.R."/>
            <person name="Poulain J."/>
            <person name="Prion F."/>
            <person name="Qin B."/>
            <person name="Qu C."/>
            <person name="Retzel E.F."/>
            <person name="Riddle C."/>
            <person name="Sallet E."/>
            <person name="Samain S."/>
            <person name="Samson N."/>
            <person name="Sanders I."/>
            <person name="Saurat O."/>
            <person name="Scarpelli C."/>
            <person name="Schiex T."/>
            <person name="Segurens B."/>
            <person name="Severin A.J."/>
            <person name="Sherrier D.J."/>
            <person name="Shi R."/>
            <person name="Sims S."/>
            <person name="Singer S.R."/>
            <person name="Sinharoy S."/>
            <person name="Sterck L."/>
            <person name="Viollet A."/>
            <person name="Wang B.B."/>
            <person name="Wang K."/>
            <person name="Wang M."/>
            <person name="Wang X."/>
            <person name="Warfsmann J."/>
            <person name="Weissenbach J."/>
            <person name="White D.D."/>
            <person name="White J.D."/>
            <person name="Wiley G.B."/>
            <person name="Wincker P."/>
            <person name="Xing Y."/>
            <person name="Yang L."/>
            <person name="Yao Z."/>
            <person name="Ying F."/>
            <person name="Zhai J."/>
            <person name="Zhou L."/>
            <person name="Zuber A."/>
            <person name="Denarie J."/>
            <person name="Dixon R.A."/>
            <person name="May G.D."/>
            <person name="Schwartz D.C."/>
            <person name="Rogers J."/>
            <person name="Quetier F."/>
            <person name="Town C.D."/>
            <person name="Roe B.A."/>
        </authorList>
    </citation>
    <scope>NUCLEOTIDE SEQUENCE [LARGE SCALE GENOMIC DNA]</scope>
    <source>
        <strain evidence="1">A17</strain>
        <strain evidence="2 3">cv. Jemalong A17</strain>
    </source>
</reference>
<evidence type="ECO:0000313" key="3">
    <source>
        <dbReference type="Proteomes" id="UP000002051"/>
    </source>
</evidence>
<dbReference type="AlphaFoldDB" id="G7KNQ5"/>
<dbReference type="PaxDb" id="3880-AES75078"/>
<name>G7KNQ5_MEDTR</name>
<dbReference type="Proteomes" id="UP000002051">
    <property type="component" value="Chromosome 6"/>
</dbReference>
<sequence>MTVEDQSQLCGSTSLGMGGFGKTSRRIHYLRQGECKYVRFFVSFKAFGSKQTQSLTKIHVKQTLVWLGLLTKSPSFGAGDNNSRCGQWLPRRDGFTV</sequence>
<dbReference type="HOGENOM" id="CLU_2349985_0_0_1"/>
<gene>
    <name evidence="1" type="ordered locus">MTR_6g024000</name>
</gene>
<protein>
    <submittedName>
        <fullName evidence="1 2">Uncharacterized protein</fullName>
    </submittedName>
</protein>
<proteinExistence type="predicted"/>
<evidence type="ECO:0000313" key="2">
    <source>
        <dbReference type="EnsemblPlants" id="AES75078"/>
    </source>
</evidence>